<accession>A0ABT3C941</accession>
<dbReference type="InterPro" id="IPR022172">
    <property type="entry name" value="DUF3703"/>
</dbReference>
<protein>
    <submittedName>
        <fullName evidence="1">DUF3703 domain-containing protein</fullName>
    </submittedName>
</protein>
<comment type="caution">
    <text evidence="1">The sequence shown here is derived from an EMBL/GenBank/DDBJ whole genome shotgun (WGS) entry which is preliminary data.</text>
</comment>
<name>A0ABT3C941_9MYCO</name>
<sequence length="62" mass="6663">MRTAVPRLASRRTDSGRVTLRLIIAAPGSLSRRYPIGNTGRIDAGLMTPMTLPADLAALTRD</sequence>
<dbReference type="EMBL" id="JACKTY010000020">
    <property type="protein sequence ID" value="MCV7225951.1"/>
    <property type="molecule type" value="Genomic_DNA"/>
</dbReference>
<keyword evidence="2" id="KW-1185">Reference proteome</keyword>
<gene>
    <name evidence="1" type="ORF">H7J73_07885</name>
</gene>
<organism evidence="1 2">
    <name type="scientific">Mycolicibacterium komossense</name>
    <dbReference type="NCBI Taxonomy" id="1779"/>
    <lineage>
        <taxon>Bacteria</taxon>
        <taxon>Bacillati</taxon>
        <taxon>Actinomycetota</taxon>
        <taxon>Actinomycetes</taxon>
        <taxon>Mycobacteriales</taxon>
        <taxon>Mycobacteriaceae</taxon>
        <taxon>Mycolicibacterium</taxon>
    </lineage>
</organism>
<dbReference type="Proteomes" id="UP001526201">
    <property type="component" value="Unassembled WGS sequence"/>
</dbReference>
<reference evidence="1 2" key="1">
    <citation type="journal article" date="2022" name="BMC Genomics">
        <title>Comparative genome analysis of mycobacteria focusing on tRNA and non-coding RNA.</title>
        <authorList>
            <person name="Behra P.R.K."/>
            <person name="Pettersson B.M.F."/>
            <person name="Ramesh M."/>
            <person name="Das S."/>
            <person name="Dasgupta S."/>
            <person name="Kirsebom L.A."/>
        </authorList>
    </citation>
    <scope>NUCLEOTIDE SEQUENCE [LARGE SCALE GENOMIC DNA]</scope>
    <source>
        <strain evidence="1 2">DSM 44078</strain>
    </source>
</reference>
<dbReference type="Pfam" id="PF12487">
    <property type="entry name" value="DUF3703"/>
    <property type="match status" value="1"/>
</dbReference>
<proteinExistence type="predicted"/>
<evidence type="ECO:0000313" key="2">
    <source>
        <dbReference type="Proteomes" id="UP001526201"/>
    </source>
</evidence>
<evidence type="ECO:0000313" key="1">
    <source>
        <dbReference type="EMBL" id="MCV7225951.1"/>
    </source>
</evidence>